<keyword evidence="8" id="KW-1185">Reference proteome</keyword>
<dbReference type="EMBL" id="FNQY01000015">
    <property type="protein sequence ID" value="SEA36336.1"/>
    <property type="molecule type" value="Genomic_DNA"/>
</dbReference>
<reference evidence="7 8" key="1">
    <citation type="submission" date="2016-10" db="EMBL/GenBank/DDBJ databases">
        <authorList>
            <person name="de Groot N.N."/>
        </authorList>
    </citation>
    <scope>NUCLEOTIDE SEQUENCE [LARGE SCALE GENOMIC DNA]</scope>
    <source>
        <strain evidence="7 8">Vu-144</strain>
    </source>
</reference>
<dbReference type="STRING" id="551991.SAMN05192529_11538"/>
<proteinExistence type="predicted"/>
<keyword evidence="1" id="KW-0004">4Fe-4S</keyword>
<dbReference type="SUPFAM" id="SSF51905">
    <property type="entry name" value="FAD/NAD(P)-binding domain"/>
    <property type="match status" value="1"/>
</dbReference>
<organism evidence="7 8">
    <name type="scientific">Arachidicoccus rhizosphaerae</name>
    <dbReference type="NCBI Taxonomy" id="551991"/>
    <lineage>
        <taxon>Bacteria</taxon>
        <taxon>Pseudomonadati</taxon>
        <taxon>Bacteroidota</taxon>
        <taxon>Chitinophagia</taxon>
        <taxon>Chitinophagales</taxon>
        <taxon>Chitinophagaceae</taxon>
        <taxon>Arachidicoccus</taxon>
    </lineage>
</organism>
<dbReference type="OrthoDB" id="668499at2"/>
<dbReference type="PANTHER" id="PTHR43498:SF1">
    <property type="entry name" value="COB--COM HETERODISULFIDE REDUCTASE IRON-SULFUR SUBUNIT A"/>
    <property type="match status" value="1"/>
</dbReference>
<evidence type="ECO:0000256" key="4">
    <source>
        <dbReference type="ARBA" id="ARBA00023004"/>
    </source>
</evidence>
<evidence type="ECO:0000256" key="1">
    <source>
        <dbReference type="ARBA" id="ARBA00022485"/>
    </source>
</evidence>
<keyword evidence="5" id="KW-0411">Iron-sulfur</keyword>
<name>A0A1H4AK79_9BACT</name>
<evidence type="ECO:0000256" key="6">
    <source>
        <dbReference type="SAM" id="Phobius"/>
    </source>
</evidence>
<keyword evidence="4" id="KW-0408">Iron</keyword>
<keyword evidence="2" id="KW-0479">Metal-binding</keyword>
<evidence type="ECO:0000313" key="7">
    <source>
        <dbReference type="EMBL" id="SEA36336.1"/>
    </source>
</evidence>
<evidence type="ECO:0000256" key="2">
    <source>
        <dbReference type="ARBA" id="ARBA00022723"/>
    </source>
</evidence>
<accession>A0A1H4AK79</accession>
<keyword evidence="6" id="KW-0472">Membrane</keyword>
<dbReference type="InterPro" id="IPR036188">
    <property type="entry name" value="FAD/NAD-bd_sf"/>
</dbReference>
<dbReference type="GO" id="GO:0051539">
    <property type="term" value="F:4 iron, 4 sulfur cluster binding"/>
    <property type="evidence" value="ECO:0007669"/>
    <property type="project" value="UniProtKB-KW"/>
</dbReference>
<dbReference type="GO" id="GO:0016491">
    <property type="term" value="F:oxidoreductase activity"/>
    <property type="evidence" value="ECO:0007669"/>
    <property type="project" value="UniProtKB-KW"/>
</dbReference>
<dbReference type="RefSeq" id="WP_091399172.1">
    <property type="nucleotide sequence ID" value="NZ_FNQY01000015.1"/>
</dbReference>
<dbReference type="GO" id="GO:0046872">
    <property type="term" value="F:metal ion binding"/>
    <property type="evidence" value="ECO:0007669"/>
    <property type="project" value="UniProtKB-KW"/>
</dbReference>
<gene>
    <name evidence="7" type="ORF">SAMN05192529_11538</name>
</gene>
<evidence type="ECO:0000313" key="8">
    <source>
        <dbReference type="Proteomes" id="UP000199041"/>
    </source>
</evidence>
<feature type="transmembrane region" description="Helical" evidence="6">
    <location>
        <begin position="12"/>
        <end position="30"/>
    </location>
</feature>
<evidence type="ECO:0000256" key="5">
    <source>
        <dbReference type="ARBA" id="ARBA00023014"/>
    </source>
</evidence>
<dbReference type="PANTHER" id="PTHR43498">
    <property type="entry name" value="FERREDOXIN:COB-COM HETERODISULFIDE REDUCTASE SUBUNIT A"/>
    <property type="match status" value="1"/>
</dbReference>
<keyword evidence="3" id="KW-0560">Oxidoreductase</keyword>
<dbReference type="Pfam" id="PF12831">
    <property type="entry name" value="FAD_oxidored"/>
    <property type="match status" value="1"/>
</dbReference>
<sequence length="589" mass="65746">MHNKKYNNRFCLLPKRIIYVLMTLVVHANFGRANGLEFRNVKEDFHLYSLLAASDTVAKYDIVVYGATPGGIMSAIAASKTGGESGFKVLLISPDAHIGGMTASGLGWTDIGNPAIIGGLAREFYHQIYKYYQKDASWKSGTLNSYRKKLYGIYKLKDSLMWTFEPHVAEKVFESMLSDAAVTVVKSVALDRRQKPDKQKGYNGQMSRLGSIRMDNGQVYKAKLFIDASYEGDLMALAGISFAVGREANANYKETINGVEKKLSIKNNLPRGISPYRMAGNPKSGLLHGIETSIKKMDGERDDLLQAYCYRMCLTNDSANRIRVKKPKGYQRDDFELLIRAAKLGEKRMWKVSPLPNSKIDANNDCGISMDAIGWNKGYLTASYKARLHIAKRHRYWTLGFIWTVQNDLDIPQDVRASFSRWGLPKDEFKDNGHFPYALYVREARRMVSDYVMSEKDVLAANAPHGIAMGAYTMDSHNTQRYISDKGDVQNEGDVQIAVPIPYPIPYDVIIPKMNESENILVPVCLSATHIAYGSIRMEPVFMALGEAAGIAATLALKNDLPVQNVPYDRLENALLKAGQVLSLPKGVN</sequence>
<evidence type="ECO:0000256" key="3">
    <source>
        <dbReference type="ARBA" id="ARBA00023002"/>
    </source>
</evidence>
<keyword evidence="6" id="KW-0812">Transmembrane</keyword>
<dbReference type="InterPro" id="IPR039650">
    <property type="entry name" value="HdrA-like"/>
</dbReference>
<dbReference type="AlphaFoldDB" id="A0A1H4AK79"/>
<keyword evidence="6" id="KW-1133">Transmembrane helix</keyword>
<dbReference type="Proteomes" id="UP000199041">
    <property type="component" value="Unassembled WGS sequence"/>
</dbReference>
<protein>
    <submittedName>
        <fullName evidence="7">FAD dependent oxidoreductase</fullName>
    </submittedName>
</protein>